<keyword evidence="1" id="KW-1133">Transmembrane helix</keyword>
<evidence type="ECO:0000313" key="3">
    <source>
        <dbReference type="Proteomes" id="UP000585970"/>
    </source>
</evidence>
<protein>
    <submittedName>
        <fullName evidence="2">Heme exporter protein D</fullName>
    </submittedName>
</protein>
<organism evidence="2 3">
    <name type="scientific">Bartonella fuyuanensis</name>
    <dbReference type="NCBI Taxonomy" id="1460968"/>
    <lineage>
        <taxon>Bacteria</taxon>
        <taxon>Pseudomonadati</taxon>
        <taxon>Pseudomonadota</taxon>
        <taxon>Alphaproteobacteria</taxon>
        <taxon>Hyphomicrobiales</taxon>
        <taxon>Bartonellaceae</taxon>
        <taxon>Bartonella</taxon>
    </lineage>
</organism>
<evidence type="ECO:0000313" key="2">
    <source>
        <dbReference type="EMBL" id="MBB4075990.1"/>
    </source>
</evidence>
<sequence>MFNLNVIHSGLLGNLSQKIDYFLGTLKHEQIVALSYLLSAITLLCLIGYILCKALYQKKILQQLHKKKLSQKEQYNEKHHSKT</sequence>
<dbReference type="AlphaFoldDB" id="A0A840DSP8"/>
<keyword evidence="1" id="KW-0472">Membrane</keyword>
<accession>A0A840DSP8</accession>
<evidence type="ECO:0000256" key="1">
    <source>
        <dbReference type="SAM" id="Phobius"/>
    </source>
</evidence>
<feature type="transmembrane region" description="Helical" evidence="1">
    <location>
        <begin position="31"/>
        <end position="52"/>
    </location>
</feature>
<dbReference type="RefSeq" id="WP_246350068.1">
    <property type="nucleotide sequence ID" value="NZ_JACIFE010000001.1"/>
</dbReference>
<keyword evidence="1" id="KW-0812">Transmembrane</keyword>
<dbReference type="EMBL" id="JACIFE010000001">
    <property type="protein sequence ID" value="MBB4075990.1"/>
    <property type="molecule type" value="Genomic_DNA"/>
</dbReference>
<gene>
    <name evidence="2" type="ORF">GGR08_000271</name>
</gene>
<keyword evidence="3" id="KW-1185">Reference proteome</keyword>
<comment type="caution">
    <text evidence="2">The sequence shown here is derived from an EMBL/GenBank/DDBJ whole genome shotgun (WGS) entry which is preliminary data.</text>
</comment>
<name>A0A840DSP8_9HYPH</name>
<proteinExistence type="predicted"/>
<dbReference type="Proteomes" id="UP000585970">
    <property type="component" value="Unassembled WGS sequence"/>
</dbReference>
<reference evidence="2 3" key="1">
    <citation type="submission" date="2020-08" db="EMBL/GenBank/DDBJ databases">
        <title>Genomic Encyclopedia of Type Strains, Phase IV (KMG-IV): sequencing the most valuable type-strain genomes for metagenomic binning, comparative biology and taxonomic classification.</title>
        <authorList>
            <person name="Goeker M."/>
        </authorList>
    </citation>
    <scope>NUCLEOTIDE SEQUENCE [LARGE SCALE GENOMIC DNA]</scope>
    <source>
        <strain evidence="2 3">DSM 100694</strain>
    </source>
</reference>